<evidence type="ECO:0000313" key="3">
    <source>
        <dbReference type="WBParaSite" id="ACRNAN_scaffold2918.g25642.t1"/>
    </source>
</evidence>
<feature type="transmembrane region" description="Helical" evidence="1">
    <location>
        <begin position="58"/>
        <end position="78"/>
    </location>
</feature>
<reference evidence="3" key="1">
    <citation type="submission" date="2022-11" db="UniProtKB">
        <authorList>
            <consortium name="WormBaseParasite"/>
        </authorList>
    </citation>
    <scope>IDENTIFICATION</scope>
</reference>
<feature type="transmembrane region" description="Helical" evidence="1">
    <location>
        <begin position="9"/>
        <end position="30"/>
    </location>
</feature>
<dbReference type="WBParaSite" id="ACRNAN_scaffold2918.g25642.t1">
    <property type="protein sequence ID" value="ACRNAN_scaffold2918.g25642.t1"/>
    <property type="gene ID" value="ACRNAN_scaffold2918.g25642"/>
</dbReference>
<dbReference type="Proteomes" id="UP000887540">
    <property type="component" value="Unplaced"/>
</dbReference>
<keyword evidence="1" id="KW-1133">Transmembrane helix</keyword>
<keyword evidence="2" id="KW-1185">Reference proteome</keyword>
<feature type="transmembrane region" description="Helical" evidence="1">
    <location>
        <begin position="154"/>
        <end position="179"/>
    </location>
</feature>
<accession>A0A914DMJ0</accession>
<keyword evidence="1" id="KW-0472">Membrane</keyword>
<dbReference type="InterPro" id="IPR009545">
    <property type="entry name" value="Claudin-like"/>
</dbReference>
<evidence type="ECO:0000313" key="2">
    <source>
        <dbReference type="Proteomes" id="UP000887540"/>
    </source>
</evidence>
<keyword evidence="1" id="KW-0812">Transmembrane</keyword>
<proteinExistence type="predicted"/>
<name>A0A914DMJ0_9BILA</name>
<dbReference type="AlphaFoldDB" id="A0A914DMJ0"/>
<dbReference type="Pfam" id="PF06653">
    <property type="entry name" value="Claudin_3"/>
    <property type="match status" value="1"/>
</dbReference>
<feature type="transmembrane region" description="Helical" evidence="1">
    <location>
        <begin position="90"/>
        <end position="113"/>
    </location>
</feature>
<sequence>MGVKQLKAIFFVLVILATILTMLSLFTPGWKHFEYGRKQKVDNSTKSTLANTQYDECVVAFLILALIFETIILVVSTLHAKKFVSSTATFYFEAVFAFLIVIFLLAAIVKYSVDFRDKNDPLLYYEDDLSLSDFILNNTSISNFNFTGKSGYDYGYWIAVLALIVMIFAAMIGIFITVLI</sequence>
<organism evidence="2 3">
    <name type="scientific">Acrobeloides nanus</name>
    <dbReference type="NCBI Taxonomy" id="290746"/>
    <lineage>
        <taxon>Eukaryota</taxon>
        <taxon>Metazoa</taxon>
        <taxon>Ecdysozoa</taxon>
        <taxon>Nematoda</taxon>
        <taxon>Chromadorea</taxon>
        <taxon>Rhabditida</taxon>
        <taxon>Tylenchina</taxon>
        <taxon>Cephalobomorpha</taxon>
        <taxon>Cephaloboidea</taxon>
        <taxon>Cephalobidae</taxon>
        <taxon>Acrobeloides</taxon>
    </lineage>
</organism>
<evidence type="ECO:0000256" key="1">
    <source>
        <dbReference type="SAM" id="Phobius"/>
    </source>
</evidence>
<protein>
    <submittedName>
        <fullName evidence="3">NADH dehydrogenase subunit 6</fullName>
    </submittedName>
</protein>